<keyword evidence="1 2" id="KW-0732">Signal</keyword>
<keyword evidence="4" id="KW-1185">Reference proteome</keyword>
<dbReference type="PANTHER" id="PTHR44103:SF1">
    <property type="entry name" value="PROPROTEIN CONVERTASE P"/>
    <property type="match status" value="1"/>
</dbReference>
<feature type="chain" id="PRO_5046653284" description="VCBS repeat protein" evidence="2">
    <location>
        <begin position="30"/>
        <end position="391"/>
    </location>
</feature>
<evidence type="ECO:0000256" key="2">
    <source>
        <dbReference type="SAM" id="SignalP"/>
    </source>
</evidence>
<evidence type="ECO:0008006" key="5">
    <source>
        <dbReference type="Google" id="ProtNLM"/>
    </source>
</evidence>
<dbReference type="RefSeq" id="WP_203714971.1">
    <property type="nucleotide sequence ID" value="NZ_BONE01000031.1"/>
</dbReference>
<sequence>MNRYGAWRVTAVVAAAVTGVAALPAMASADGVADFLPPRYLSTGAPNTDSVAVADVTGDRRPDILVGVSAFGNGDVNALLVYAQQPDRGYGAPRRIVAHGEAGGEVRVAVGDLDGDGRTDAALSTRAGVDLFYQRSGNLTAPVLAASGSGAADVALADMDGDRRTDLVVSVLPGTVTIHRQASRGVFAAPVTLTGPFDTGAPGEQVFVADLNGDARPDVAQFYGKGTWVRLQRADGTFAPASHHLVAPDADGYRWPTASAAVGDVTGDGRVDLVMATDANVPNSAVNVFAGRSGGPTAVPSVYPVHDIPAGMAIGDLTGDGRADLAVAHHSWQAVSVSPQRSDGTLGAYGLVEMDNVARSVDGVAVADVSGDGRADIISTSYMSIAVIVHR</sequence>
<evidence type="ECO:0000256" key="1">
    <source>
        <dbReference type="ARBA" id="ARBA00022729"/>
    </source>
</evidence>
<accession>A0ABQ4CT19</accession>
<evidence type="ECO:0000313" key="4">
    <source>
        <dbReference type="Proteomes" id="UP000604117"/>
    </source>
</evidence>
<dbReference type="PANTHER" id="PTHR44103">
    <property type="entry name" value="PROPROTEIN CONVERTASE P"/>
    <property type="match status" value="1"/>
</dbReference>
<proteinExistence type="predicted"/>
<dbReference type="EMBL" id="BONE01000031">
    <property type="protein sequence ID" value="GIF74418.1"/>
    <property type="molecule type" value="Genomic_DNA"/>
</dbReference>
<feature type="signal peptide" evidence="2">
    <location>
        <begin position="1"/>
        <end position="29"/>
    </location>
</feature>
<dbReference type="InterPro" id="IPR013517">
    <property type="entry name" value="FG-GAP"/>
</dbReference>
<evidence type="ECO:0000313" key="3">
    <source>
        <dbReference type="EMBL" id="GIF74418.1"/>
    </source>
</evidence>
<reference evidence="3 4" key="1">
    <citation type="submission" date="2021-01" db="EMBL/GenBank/DDBJ databases">
        <title>Whole genome shotgun sequence of Asanoa siamensis NBRC 107932.</title>
        <authorList>
            <person name="Komaki H."/>
            <person name="Tamura T."/>
        </authorList>
    </citation>
    <scope>NUCLEOTIDE SEQUENCE [LARGE SCALE GENOMIC DNA]</scope>
    <source>
        <strain evidence="3 4">NBRC 107932</strain>
    </source>
</reference>
<name>A0ABQ4CT19_9ACTN</name>
<gene>
    <name evidence="3" type="ORF">Asi02nite_39360</name>
</gene>
<dbReference type="Pfam" id="PF13517">
    <property type="entry name" value="FG-GAP_3"/>
    <property type="match status" value="2"/>
</dbReference>
<protein>
    <recommendedName>
        <fullName evidence="5">VCBS repeat protein</fullName>
    </recommendedName>
</protein>
<comment type="caution">
    <text evidence="3">The sequence shown here is derived from an EMBL/GenBank/DDBJ whole genome shotgun (WGS) entry which is preliminary data.</text>
</comment>
<dbReference type="InterPro" id="IPR028994">
    <property type="entry name" value="Integrin_alpha_N"/>
</dbReference>
<dbReference type="SUPFAM" id="SSF69318">
    <property type="entry name" value="Integrin alpha N-terminal domain"/>
    <property type="match status" value="1"/>
</dbReference>
<dbReference type="Gene3D" id="2.130.10.130">
    <property type="entry name" value="Integrin alpha, N-terminal"/>
    <property type="match status" value="3"/>
</dbReference>
<dbReference type="Proteomes" id="UP000604117">
    <property type="component" value="Unassembled WGS sequence"/>
</dbReference>
<organism evidence="3 4">
    <name type="scientific">Asanoa siamensis</name>
    <dbReference type="NCBI Taxonomy" id="926357"/>
    <lineage>
        <taxon>Bacteria</taxon>
        <taxon>Bacillati</taxon>
        <taxon>Actinomycetota</taxon>
        <taxon>Actinomycetes</taxon>
        <taxon>Micromonosporales</taxon>
        <taxon>Micromonosporaceae</taxon>
        <taxon>Asanoa</taxon>
    </lineage>
</organism>